<sequence length="84" mass="9444">MGTGREVKRQLELNIFPLELLSLFSLPGPGVNFGACGHRSCENNLKGGITAFWNCSTILWEFALYSYVFHSFFTFLSCVPALFM</sequence>
<organism evidence="2">
    <name type="scientific">Rhizophora mucronata</name>
    <name type="common">Asiatic mangrove</name>
    <dbReference type="NCBI Taxonomy" id="61149"/>
    <lineage>
        <taxon>Eukaryota</taxon>
        <taxon>Viridiplantae</taxon>
        <taxon>Streptophyta</taxon>
        <taxon>Embryophyta</taxon>
        <taxon>Tracheophyta</taxon>
        <taxon>Spermatophyta</taxon>
        <taxon>Magnoliopsida</taxon>
        <taxon>eudicotyledons</taxon>
        <taxon>Gunneridae</taxon>
        <taxon>Pentapetalae</taxon>
        <taxon>rosids</taxon>
        <taxon>fabids</taxon>
        <taxon>Malpighiales</taxon>
        <taxon>Rhizophoraceae</taxon>
        <taxon>Rhizophora</taxon>
    </lineage>
</organism>
<reference evidence="2" key="1">
    <citation type="submission" date="2018-02" db="EMBL/GenBank/DDBJ databases">
        <title>Rhizophora mucronata_Transcriptome.</title>
        <authorList>
            <person name="Meera S.P."/>
            <person name="Sreeshan A."/>
            <person name="Augustine A."/>
        </authorList>
    </citation>
    <scope>NUCLEOTIDE SEQUENCE</scope>
    <source>
        <tissue evidence="2">Leaf</tissue>
    </source>
</reference>
<accession>A0A2P2MSU5</accession>
<evidence type="ECO:0000256" key="1">
    <source>
        <dbReference type="SAM" id="Phobius"/>
    </source>
</evidence>
<dbReference type="AlphaFoldDB" id="A0A2P2MSU5"/>
<keyword evidence="1" id="KW-0812">Transmembrane</keyword>
<dbReference type="EMBL" id="GGEC01052815">
    <property type="protein sequence ID" value="MBX33299.1"/>
    <property type="molecule type" value="Transcribed_RNA"/>
</dbReference>
<keyword evidence="1" id="KW-0472">Membrane</keyword>
<evidence type="ECO:0000313" key="2">
    <source>
        <dbReference type="EMBL" id="MBX33299.1"/>
    </source>
</evidence>
<keyword evidence="1" id="KW-1133">Transmembrane helix</keyword>
<feature type="transmembrane region" description="Helical" evidence="1">
    <location>
        <begin position="62"/>
        <end position="83"/>
    </location>
</feature>
<name>A0A2P2MSU5_RHIMU</name>
<proteinExistence type="predicted"/>
<protein>
    <submittedName>
        <fullName evidence="2">Uncharacterized protein</fullName>
    </submittedName>
</protein>